<evidence type="ECO:0008006" key="6">
    <source>
        <dbReference type="Google" id="ProtNLM"/>
    </source>
</evidence>
<reference evidence="4 5" key="1">
    <citation type="submission" date="2022-03" db="EMBL/GenBank/DDBJ databases">
        <authorList>
            <person name="Macdonald S."/>
            <person name="Ahmed S."/>
            <person name="Newling K."/>
        </authorList>
    </citation>
    <scope>NUCLEOTIDE SEQUENCE [LARGE SCALE GENOMIC DNA]</scope>
</reference>
<keyword evidence="5" id="KW-1185">Reference proteome</keyword>
<dbReference type="InterPro" id="IPR001932">
    <property type="entry name" value="PPM-type_phosphatase-like_dom"/>
</dbReference>
<dbReference type="PANTHER" id="PTHR13832:SF762">
    <property type="entry name" value="PROTEIN-SERINE_THREONINE PHOSPHATASE"/>
    <property type="match status" value="1"/>
</dbReference>
<dbReference type="SMART" id="SM00240">
    <property type="entry name" value="FHA"/>
    <property type="match status" value="1"/>
</dbReference>
<evidence type="ECO:0000259" key="2">
    <source>
        <dbReference type="PROSITE" id="PS50006"/>
    </source>
</evidence>
<dbReference type="PROSITE" id="PS51746">
    <property type="entry name" value="PPM_2"/>
    <property type="match status" value="1"/>
</dbReference>
<dbReference type="PANTHER" id="PTHR13832">
    <property type="entry name" value="PROTEIN PHOSPHATASE 2C"/>
    <property type="match status" value="1"/>
</dbReference>
<dbReference type="Gene3D" id="3.60.40.10">
    <property type="entry name" value="PPM-type phosphatase domain"/>
    <property type="match status" value="1"/>
</dbReference>
<dbReference type="InterPro" id="IPR000253">
    <property type="entry name" value="FHA_dom"/>
</dbReference>
<feature type="domain" description="FHA" evidence="2">
    <location>
        <begin position="195"/>
        <end position="246"/>
    </location>
</feature>
<dbReference type="Pfam" id="PF00498">
    <property type="entry name" value="FHA"/>
    <property type="match status" value="1"/>
</dbReference>
<dbReference type="Gene3D" id="2.60.200.20">
    <property type="match status" value="1"/>
</dbReference>
<accession>A0ABC8JBW5</accession>
<evidence type="ECO:0000313" key="4">
    <source>
        <dbReference type="EMBL" id="CAH8313560.1"/>
    </source>
</evidence>
<dbReference type="CDD" id="cd22678">
    <property type="entry name" value="FHA_PP2C70-like"/>
    <property type="match status" value="1"/>
</dbReference>
<evidence type="ECO:0000256" key="1">
    <source>
        <dbReference type="SAM" id="MobiDB-lite"/>
    </source>
</evidence>
<name>A0ABC8JBW5_ERUVS</name>
<evidence type="ECO:0000313" key="5">
    <source>
        <dbReference type="Proteomes" id="UP001642260"/>
    </source>
</evidence>
<comment type="caution">
    <text evidence="4">The sequence shown here is derived from an EMBL/GenBank/DDBJ whole genome shotgun (WGS) entry which is preliminary data.</text>
</comment>
<sequence length="568" mass="63167">MEMLGMNMIEILFMVLMLFLFSLVILFACKPWRYLPLFRSSSSFKLGDLQRPLVSDSDHDERLNQGQTSEEGSREYDLEGACYKNEELLRSSSSLSEGRVNKQRLPSSSPNLNQGESVVLKIISETSDNALVGRTLKHPSDKVSLEEVETYDLLDNTSQNLQHDQRSWLCLEVISGPSTGLQLAVHSISTSKLPLNLGRVSPSGMILKDPEVSGKHAQITWNSNKFKWELVDIGSLNGTLLNSRSVSHPDIGSRKWGQPVGLASEDIITLGTTTKVYVLISSQNEFKTPVRIGVASDPMAQRLGGRKLSMEDFCYYKWPLPGANKFGLFCVCDGHMGAGAAQSAVKIIPEVLANLLSDSVKKEKVLSQRDASDILRDVLAQTEARLDDHLYEGCTATVLLVWKDSEENLFAQCANLGDSACVINLDGSYIQMTEDHRVSSLTERRRILEAGLFLKEGVTRIHGINLARMLGDKFLKEQDGRFSAEPYISEPLRIDQSSKDVFAVLASDGLWDVVSPRRAVQLVLQMREKEGWTEDSAEKIAKGLLDEASKKRTKDNTSIIYLDFDPSL</sequence>
<dbReference type="Proteomes" id="UP001642260">
    <property type="component" value="Unassembled WGS sequence"/>
</dbReference>
<dbReference type="CDD" id="cd00143">
    <property type="entry name" value="PP2Cc"/>
    <property type="match status" value="1"/>
</dbReference>
<dbReference type="InterPro" id="IPR036457">
    <property type="entry name" value="PPM-type-like_dom_sf"/>
</dbReference>
<dbReference type="InterPro" id="IPR015655">
    <property type="entry name" value="PP2C"/>
</dbReference>
<organism evidence="4 5">
    <name type="scientific">Eruca vesicaria subsp. sativa</name>
    <name type="common">Garden rocket</name>
    <name type="synonym">Eruca sativa</name>
    <dbReference type="NCBI Taxonomy" id="29727"/>
    <lineage>
        <taxon>Eukaryota</taxon>
        <taxon>Viridiplantae</taxon>
        <taxon>Streptophyta</taxon>
        <taxon>Embryophyta</taxon>
        <taxon>Tracheophyta</taxon>
        <taxon>Spermatophyta</taxon>
        <taxon>Magnoliopsida</taxon>
        <taxon>eudicotyledons</taxon>
        <taxon>Gunneridae</taxon>
        <taxon>Pentapetalae</taxon>
        <taxon>rosids</taxon>
        <taxon>malvids</taxon>
        <taxon>Brassicales</taxon>
        <taxon>Brassicaceae</taxon>
        <taxon>Brassiceae</taxon>
        <taxon>Eruca</taxon>
    </lineage>
</organism>
<protein>
    <recommendedName>
        <fullName evidence="6">Protein-serine/threonine phosphatase</fullName>
    </recommendedName>
</protein>
<evidence type="ECO:0000259" key="3">
    <source>
        <dbReference type="PROSITE" id="PS51746"/>
    </source>
</evidence>
<feature type="domain" description="PPM-type phosphatase" evidence="3">
    <location>
        <begin position="291"/>
        <end position="564"/>
    </location>
</feature>
<dbReference type="SUPFAM" id="SSF81606">
    <property type="entry name" value="PP2C-like"/>
    <property type="match status" value="1"/>
</dbReference>
<proteinExistence type="predicted"/>
<dbReference type="FunFam" id="3.60.40.10:FF:000047">
    <property type="entry name" value="Protein phosphatase 2C 70"/>
    <property type="match status" value="1"/>
</dbReference>
<dbReference type="Pfam" id="PF00481">
    <property type="entry name" value="PP2C"/>
    <property type="match status" value="1"/>
</dbReference>
<feature type="region of interest" description="Disordered" evidence="1">
    <location>
        <begin position="55"/>
        <end position="76"/>
    </location>
</feature>
<dbReference type="PROSITE" id="PS50006">
    <property type="entry name" value="FHA_DOMAIN"/>
    <property type="match status" value="1"/>
</dbReference>
<dbReference type="SMART" id="SM00332">
    <property type="entry name" value="PP2Cc"/>
    <property type="match status" value="1"/>
</dbReference>
<dbReference type="FunFam" id="2.60.200.20:FF:000035">
    <property type="entry name" value="Protein phosphatase 2C 70"/>
    <property type="match status" value="1"/>
</dbReference>
<dbReference type="AlphaFoldDB" id="A0ABC8JBW5"/>
<dbReference type="SUPFAM" id="SSF49879">
    <property type="entry name" value="SMAD/FHA domain"/>
    <property type="match status" value="1"/>
</dbReference>
<dbReference type="InterPro" id="IPR008984">
    <property type="entry name" value="SMAD_FHA_dom_sf"/>
</dbReference>
<dbReference type="EMBL" id="CAKOAT010079599">
    <property type="protein sequence ID" value="CAH8313560.1"/>
    <property type="molecule type" value="Genomic_DNA"/>
</dbReference>
<gene>
    <name evidence="4" type="ORF">ERUC_LOCUS6931</name>
</gene>